<evidence type="ECO:0000313" key="2">
    <source>
        <dbReference type="Proteomes" id="UP001330749"/>
    </source>
</evidence>
<organism evidence="1 2">
    <name type="scientific">Bacillus xiapuensis</name>
    <dbReference type="NCBI Taxonomy" id="2014075"/>
    <lineage>
        <taxon>Bacteria</taxon>
        <taxon>Bacillati</taxon>
        <taxon>Bacillota</taxon>
        <taxon>Bacilli</taxon>
        <taxon>Bacillales</taxon>
        <taxon>Bacillaceae</taxon>
        <taxon>Bacillus</taxon>
    </lineage>
</organism>
<proteinExistence type="predicted"/>
<dbReference type="Proteomes" id="UP001330749">
    <property type="component" value="Unassembled WGS sequence"/>
</dbReference>
<keyword evidence="2" id="KW-1185">Reference proteome</keyword>
<gene>
    <name evidence="1" type="ORF">P4447_16195</name>
</gene>
<protein>
    <submittedName>
        <fullName evidence="1">Uncharacterized protein</fullName>
    </submittedName>
</protein>
<name>A0ABU6NDS7_9BACI</name>
<reference evidence="1 2" key="1">
    <citation type="submission" date="2023-03" db="EMBL/GenBank/DDBJ databases">
        <title>Bacillus Genome Sequencing.</title>
        <authorList>
            <person name="Dunlap C."/>
        </authorList>
    </citation>
    <scope>NUCLEOTIDE SEQUENCE [LARGE SCALE GENOMIC DNA]</scope>
    <source>
        <strain evidence="1 2">B-14544</strain>
    </source>
</reference>
<sequence>MIQDNDEVSTKKLLVDLELLKINRENQLNKEAYQSYNYGYVAGEISGINKAIALLNNNDFGTTD</sequence>
<dbReference type="RefSeq" id="WP_327969071.1">
    <property type="nucleotide sequence ID" value="NZ_JARMQG010000248.1"/>
</dbReference>
<evidence type="ECO:0000313" key="1">
    <source>
        <dbReference type="EMBL" id="MED3563967.1"/>
    </source>
</evidence>
<accession>A0ABU6NDS7</accession>
<comment type="caution">
    <text evidence="1">The sequence shown here is derived from an EMBL/GenBank/DDBJ whole genome shotgun (WGS) entry which is preliminary data.</text>
</comment>
<dbReference type="EMBL" id="JARMQG010000248">
    <property type="protein sequence ID" value="MED3563967.1"/>
    <property type="molecule type" value="Genomic_DNA"/>
</dbReference>